<evidence type="ECO:0000256" key="5">
    <source>
        <dbReference type="ARBA" id="ARBA00023136"/>
    </source>
</evidence>
<name>A0ABU1NIT2_9BURK</name>
<evidence type="ECO:0000256" key="4">
    <source>
        <dbReference type="ARBA" id="ARBA00022989"/>
    </source>
</evidence>
<evidence type="ECO:0000256" key="1">
    <source>
        <dbReference type="ARBA" id="ARBA00004651"/>
    </source>
</evidence>
<dbReference type="PANTHER" id="PTHR23291:SF115">
    <property type="entry name" value="MODULATOR OF FTSH PROTEASE YCCA"/>
    <property type="match status" value="1"/>
</dbReference>
<keyword evidence="2" id="KW-1003">Cell membrane</keyword>
<feature type="transmembrane region" description="Helical" evidence="6">
    <location>
        <begin position="149"/>
        <end position="167"/>
    </location>
</feature>
<keyword evidence="8" id="KW-1185">Reference proteome</keyword>
<keyword evidence="7" id="KW-0645">Protease</keyword>
<protein>
    <submittedName>
        <fullName evidence="7">Modulator of FtsH protease</fullName>
    </submittedName>
</protein>
<keyword evidence="4 6" id="KW-1133">Transmembrane helix</keyword>
<comment type="subcellular location">
    <subcellularLocation>
        <location evidence="1">Cell membrane</location>
        <topology evidence="1">Multi-pass membrane protein</topology>
    </subcellularLocation>
</comment>
<accession>A0ABU1NIT2</accession>
<evidence type="ECO:0000256" key="3">
    <source>
        <dbReference type="ARBA" id="ARBA00022692"/>
    </source>
</evidence>
<dbReference type="GO" id="GO:0008233">
    <property type="term" value="F:peptidase activity"/>
    <property type="evidence" value="ECO:0007669"/>
    <property type="project" value="UniProtKB-KW"/>
</dbReference>
<comment type="caution">
    <text evidence="7">The sequence shown here is derived from an EMBL/GenBank/DDBJ whole genome shotgun (WGS) entry which is preliminary data.</text>
</comment>
<sequence>MNDRVNTLATSVGYGQALPQAERHRVLRNTYWLLALSLLPTVLGAWLGVATGITRSLSGGIGLMVFLGGAFAFMFAVEKTKNSAAGVPVLLGFTFFMGLMLSRLIAMVLGFKNGSELIMTAFGGTAGVFFVMASLATVIKRDLSGMGKWLFVGALALMIGAIINVFVGSSAGMLAISVAAIGIFSAFMLYDLKQIMDGGETNYISATLALYLDMFNVFQSLLALLGIFGGERD</sequence>
<dbReference type="Pfam" id="PF01027">
    <property type="entry name" value="Bax1-I"/>
    <property type="match status" value="1"/>
</dbReference>
<feature type="transmembrane region" description="Helical" evidence="6">
    <location>
        <begin position="173"/>
        <end position="192"/>
    </location>
</feature>
<dbReference type="RefSeq" id="WP_309904810.1">
    <property type="nucleotide sequence ID" value="NZ_JAVDRF010000009.1"/>
</dbReference>
<dbReference type="PANTHER" id="PTHR23291">
    <property type="entry name" value="BAX INHIBITOR-RELATED"/>
    <property type="match status" value="1"/>
</dbReference>
<feature type="transmembrane region" description="Helical" evidence="6">
    <location>
        <begin position="31"/>
        <end position="53"/>
    </location>
</feature>
<dbReference type="Proteomes" id="UP001184230">
    <property type="component" value="Unassembled WGS sequence"/>
</dbReference>
<dbReference type="GO" id="GO:0006508">
    <property type="term" value="P:proteolysis"/>
    <property type="evidence" value="ECO:0007669"/>
    <property type="project" value="UniProtKB-KW"/>
</dbReference>
<keyword evidence="3 6" id="KW-0812">Transmembrane</keyword>
<comment type="similarity">
    <text evidence="6">Belongs to the BI1 family.</text>
</comment>
<feature type="transmembrane region" description="Helical" evidence="6">
    <location>
        <begin position="59"/>
        <end position="77"/>
    </location>
</feature>
<evidence type="ECO:0000256" key="2">
    <source>
        <dbReference type="ARBA" id="ARBA00022475"/>
    </source>
</evidence>
<dbReference type="InterPro" id="IPR006214">
    <property type="entry name" value="Bax_inhibitor_1-related"/>
</dbReference>
<evidence type="ECO:0000313" key="8">
    <source>
        <dbReference type="Proteomes" id="UP001184230"/>
    </source>
</evidence>
<organism evidence="7 8">
    <name type="scientific">Variovorax soli</name>
    <dbReference type="NCBI Taxonomy" id="376815"/>
    <lineage>
        <taxon>Bacteria</taxon>
        <taxon>Pseudomonadati</taxon>
        <taxon>Pseudomonadota</taxon>
        <taxon>Betaproteobacteria</taxon>
        <taxon>Burkholderiales</taxon>
        <taxon>Comamonadaceae</taxon>
        <taxon>Variovorax</taxon>
    </lineage>
</organism>
<evidence type="ECO:0000256" key="6">
    <source>
        <dbReference type="RuleBase" id="RU004379"/>
    </source>
</evidence>
<proteinExistence type="inferred from homology"/>
<keyword evidence="7" id="KW-0378">Hydrolase</keyword>
<feature type="transmembrane region" description="Helical" evidence="6">
    <location>
        <begin position="117"/>
        <end position="137"/>
    </location>
</feature>
<dbReference type="EMBL" id="JAVDRF010000009">
    <property type="protein sequence ID" value="MDR6538222.1"/>
    <property type="molecule type" value="Genomic_DNA"/>
</dbReference>
<keyword evidence="5 6" id="KW-0472">Membrane</keyword>
<gene>
    <name evidence="7" type="ORF">J2739_004009</name>
</gene>
<dbReference type="CDD" id="cd10433">
    <property type="entry name" value="YccA_like"/>
    <property type="match status" value="1"/>
</dbReference>
<feature type="transmembrane region" description="Helical" evidence="6">
    <location>
        <begin position="89"/>
        <end position="111"/>
    </location>
</feature>
<reference evidence="7 8" key="1">
    <citation type="submission" date="2023-07" db="EMBL/GenBank/DDBJ databases">
        <title>Sorghum-associated microbial communities from plants grown in Nebraska, USA.</title>
        <authorList>
            <person name="Schachtman D."/>
        </authorList>
    </citation>
    <scope>NUCLEOTIDE SEQUENCE [LARGE SCALE GENOMIC DNA]</scope>
    <source>
        <strain evidence="7 8">DS1781</strain>
    </source>
</reference>
<evidence type="ECO:0000313" key="7">
    <source>
        <dbReference type="EMBL" id="MDR6538222.1"/>
    </source>
</evidence>
<feature type="transmembrane region" description="Helical" evidence="6">
    <location>
        <begin position="204"/>
        <end position="228"/>
    </location>
</feature>